<dbReference type="KEGG" id="dea:FPZ08_05295"/>
<keyword evidence="3" id="KW-1185">Reference proteome</keyword>
<dbReference type="EMBL" id="CP042304">
    <property type="protein sequence ID" value="QDZ10211.1"/>
    <property type="molecule type" value="Genomic_DNA"/>
</dbReference>
<feature type="compositionally biased region" description="Basic residues" evidence="1">
    <location>
        <begin position="9"/>
        <end position="39"/>
    </location>
</feature>
<feature type="region of interest" description="Disordered" evidence="1">
    <location>
        <begin position="1"/>
        <end position="46"/>
    </location>
</feature>
<dbReference type="AlphaFoldDB" id="A0A5B8LQB6"/>
<evidence type="ECO:0000313" key="2">
    <source>
        <dbReference type="EMBL" id="QDZ10211.1"/>
    </source>
</evidence>
<dbReference type="SUPFAM" id="SSF52540">
    <property type="entry name" value="P-loop containing nucleoside triphosphate hydrolases"/>
    <property type="match status" value="1"/>
</dbReference>
<gene>
    <name evidence="2" type="ORF">FPZ08_05295</name>
</gene>
<organism evidence="2 3">
    <name type="scientific">Devosia ginsengisoli</name>
    <dbReference type="NCBI Taxonomy" id="400770"/>
    <lineage>
        <taxon>Bacteria</taxon>
        <taxon>Pseudomonadati</taxon>
        <taxon>Pseudomonadota</taxon>
        <taxon>Alphaproteobacteria</taxon>
        <taxon>Hyphomicrobiales</taxon>
        <taxon>Devosiaceae</taxon>
        <taxon>Devosia</taxon>
    </lineage>
</organism>
<reference evidence="2 3" key="1">
    <citation type="submission" date="2019-07" db="EMBL/GenBank/DDBJ databases">
        <title>Full genome sequence of Devosia sp. Gsoil 520.</title>
        <authorList>
            <person name="Im W.-T."/>
        </authorList>
    </citation>
    <scope>NUCLEOTIDE SEQUENCE [LARGE SCALE GENOMIC DNA]</scope>
    <source>
        <strain evidence="2 3">Gsoil 520</strain>
    </source>
</reference>
<dbReference type="InterPro" id="IPR050238">
    <property type="entry name" value="DNA_Rep/Repair_Clamp_Loader"/>
</dbReference>
<dbReference type="Pfam" id="PF13177">
    <property type="entry name" value="DNA_pol3_delta2"/>
    <property type="match status" value="1"/>
</dbReference>
<dbReference type="PANTHER" id="PTHR11669:SF8">
    <property type="entry name" value="DNA POLYMERASE III SUBUNIT DELTA"/>
    <property type="match status" value="1"/>
</dbReference>
<evidence type="ECO:0000256" key="1">
    <source>
        <dbReference type="SAM" id="MobiDB-lite"/>
    </source>
</evidence>
<accession>A0A5B8LQB6</accession>
<dbReference type="GO" id="GO:0009360">
    <property type="term" value="C:DNA polymerase III complex"/>
    <property type="evidence" value="ECO:0007669"/>
    <property type="project" value="TreeGrafter"/>
</dbReference>
<dbReference type="PANTHER" id="PTHR11669">
    <property type="entry name" value="REPLICATION FACTOR C / DNA POLYMERASE III GAMMA-TAU SUBUNIT"/>
    <property type="match status" value="1"/>
</dbReference>
<sequence length="395" mass="43258">MAQEVARRLPVHRARQSRPLRRHLGRPVRRHLGSRHLGGRHPALSRTAARVPGVTDPDALEDIALPERRQRARGHDAQRAAILNQLAEHRLPGAILLHGPQGIGKATFAFEMAAAILSATGDEDAHRVEEQVGAMSHPNLFLLRRRPKDSKGFYTVIRVEDVRDLRDSLHHTRGRAGHRVAIIDSIDDCNPSAANALLKTLEEPPADTIFLLVSHRPGQLLPTIKSRCHNLALRPVAAGDVRAILQEHDATLGQTELDRAIGLSGGRPRRAFETLALEPDSALGALQAWLVNPAQHPAGVALQLADALGADTQSPELSFAREMLDDWMADEARNAAMQPPSRMRLASANELWDKAHALFAEADSINLDMKQTLVAIFDAIRKHVSMTASVSSEPQ</sequence>
<evidence type="ECO:0000313" key="3">
    <source>
        <dbReference type="Proteomes" id="UP000315364"/>
    </source>
</evidence>
<dbReference type="Gene3D" id="3.40.50.300">
    <property type="entry name" value="P-loop containing nucleotide triphosphate hydrolases"/>
    <property type="match status" value="1"/>
</dbReference>
<dbReference type="Proteomes" id="UP000315364">
    <property type="component" value="Chromosome"/>
</dbReference>
<name>A0A5B8LQB6_9HYPH</name>
<dbReference type="InterPro" id="IPR027417">
    <property type="entry name" value="P-loop_NTPase"/>
</dbReference>
<dbReference type="GO" id="GO:0006261">
    <property type="term" value="P:DNA-templated DNA replication"/>
    <property type="evidence" value="ECO:0007669"/>
    <property type="project" value="TreeGrafter"/>
</dbReference>
<dbReference type="OrthoDB" id="9811073at2"/>
<protein>
    <submittedName>
        <fullName evidence="2">AAA family ATPase</fullName>
    </submittedName>
</protein>
<proteinExistence type="predicted"/>